<comment type="caution">
    <text evidence="2">The sequence shown here is derived from an EMBL/GenBank/DDBJ whole genome shotgun (WGS) entry which is preliminary data.</text>
</comment>
<evidence type="ECO:0000313" key="2">
    <source>
        <dbReference type="EMBL" id="KAK7495032.1"/>
    </source>
</evidence>
<evidence type="ECO:0000256" key="1">
    <source>
        <dbReference type="SAM" id="MobiDB-lite"/>
    </source>
</evidence>
<reference evidence="2 3" key="1">
    <citation type="journal article" date="2023" name="Sci. Data">
        <title>Genome assembly of the Korean intertidal mud-creeper Batillaria attramentaria.</title>
        <authorList>
            <person name="Patra A.K."/>
            <person name="Ho P.T."/>
            <person name="Jun S."/>
            <person name="Lee S.J."/>
            <person name="Kim Y."/>
            <person name="Won Y.J."/>
        </authorList>
    </citation>
    <scope>NUCLEOTIDE SEQUENCE [LARGE SCALE GENOMIC DNA]</scope>
    <source>
        <strain evidence="2">Wonlab-2016</strain>
    </source>
</reference>
<accession>A0ABD0L6E8</accession>
<dbReference type="EMBL" id="JACVVK020000078">
    <property type="protein sequence ID" value="KAK7495032.1"/>
    <property type="molecule type" value="Genomic_DNA"/>
</dbReference>
<feature type="compositionally biased region" description="Polar residues" evidence="1">
    <location>
        <begin position="187"/>
        <end position="204"/>
    </location>
</feature>
<evidence type="ECO:0000313" key="3">
    <source>
        <dbReference type="Proteomes" id="UP001519460"/>
    </source>
</evidence>
<proteinExistence type="predicted"/>
<name>A0ABD0L6E8_9CAEN</name>
<gene>
    <name evidence="2" type="ORF">BaRGS_00013672</name>
</gene>
<feature type="compositionally biased region" description="Low complexity" evidence="1">
    <location>
        <begin position="174"/>
        <end position="186"/>
    </location>
</feature>
<dbReference type="AlphaFoldDB" id="A0ABD0L6E8"/>
<protein>
    <submittedName>
        <fullName evidence="2">Uncharacterized protein</fullName>
    </submittedName>
</protein>
<organism evidence="2 3">
    <name type="scientific">Batillaria attramentaria</name>
    <dbReference type="NCBI Taxonomy" id="370345"/>
    <lineage>
        <taxon>Eukaryota</taxon>
        <taxon>Metazoa</taxon>
        <taxon>Spiralia</taxon>
        <taxon>Lophotrochozoa</taxon>
        <taxon>Mollusca</taxon>
        <taxon>Gastropoda</taxon>
        <taxon>Caenogastropoda</taxon>
        <taxon>Sorbeoconcha</taxon>
        <taxon>Cerithioidea</taxon>
        <taxon>Batillariidae</taxon>
        <taxon>Batillaria</taxon>
    </lineage>
</organism>
<feature type="compositionally biased region" description="Low complexity" evidence="1">
    <location>
        <begin position="136"/>
        <end position="145"/>
    </location>
</feature>
<keyword evidence="3" id="KW-1185">Reference proteome</keyword>
<dbReference type="Proteomes" id="UP001519460">
    <property type="component" value="Unassembled WGS sequence"/>
</dbReference>
<feature type="compositionally biased region" description="Polar residues" evidence="1">
    <location>
        <begin position="146"/>
        <end position="165"/>
    </location>
</feature>
<sequence length="229" mass="25181">MSVKSDGSDIGCTEGEVEREKRKTLTYMIQTSAFHGIGKIWSAPNKLMKLESQVRDTEVRARNEVKASERSLKEFLETSHKTLSDDYAAVNTRVNQLTTCKDSRMGKLHDLKKQVDTLLNLPPLKTCDEVSPLHPSKSLLLPSNPASGLTSLSKNPPQSTSLSKSPPQPNEPLTPKSKPKTPVSPKQFAQPQPNTQSPISTSNKYAPLPLDDEGGETHAATYQCTWKSV</sequence>
<feature type="region of interest" description="Disordered" evidence="1">
    <location>
        <begin position="136"/>
        <end position="216"/>
    </location>
</feature>